<reference evidence="18" key="4">
    <citation type="submission" date="2020-12" db="EMBL/GenBank/DDBJ databases">
        <authorList>
            <person name="Mcmullen J.G."/>
        </authorList>
    </citation>
    <scope>NUCLEOTIDE SEQUENCE</scope>
    <source>
        <strain evidence="18">Dm-2019-70</strain>
    </source>
</reference>
<dbReference type="GO" id="GO:0006166">
    <property type="term" value="P:purine ribonucleoside salvage"/>
    <property type="evidence" value="ECO:0007669"/>
    <property type="project" value="UniProtKB-KW"/>
</dbReference>
<keyword evidence="13 16" id="KW-0460">Magnesium</keyword>
<reference evidence="18" key="5">
    <citation type="submission" date="2022-09" db="EMBL/GenBank/DDBJ databases">
        <title>Genome-inferred correspondence between phylogeny and metabolic traits in the wild Drosophila gut microbiome.</title>
        <authorList>
            <person name="Bueno E."/>
            <person name="Blow F."/>
            <person name="Douglas A.E."/>
        </authorList>
    </citation>
    <scope>NUCLEOTIDE SEQUENCE</scope>
    <source>
        <strain evidence="18">Dm-2019-70</strain>
    </source>
</reference>
<evidence type="ECO:0000313" key="23">
    <source>
        <dbReference type="Proteomes" id="UP000217918"/>
    </source>
</evidence>
<evidence type="ECO:0000313" key="18">
    <source>
        <dbReference type="EMBL" id="MBS1010899.1"/>
    </source>
</evidence>
<dbReference type="EMBL" id="NVYO01000001">
    <property type="protein sequence ID" value="PBQ23056.1"/>
    <property type="molecule type" value="Genomic_DNA"/>
</dbReference>
<comment type="similarity">
    <text evidence="6 16">Belongs to the purine/pyrimidine phosphoribosyltransferase family.</text>
</comment>
<dbReference type="Pfam" id="PF00156">
    <property type="entry name" value="Pribosyltran"/>
    <property type="match status" value="1"/>
</dbReference>
<evidence type="ECO:0000256" key="10">
    <source>
        <dbReference type="ARBA" id="ARBA00022723"/>
    </source>
</evidence>
<dbReference type="Proteomes" id="UP001164768">
    <property type="component" value="Chromosome"/>
</dbReference>
<evidence type="ECO:0000313" key="19">
    <source>
        <dbReference type="EMBL" id="PBQ23056.1"/>
    </source>
</evidence>
<evidence type="ECO:0000256" key="16">
    <source>
        <dbReference type="RuleBase" id="RU364099"/>
    </source>
</evidence>
<dbReference type="EMBL" id="QFDK01000010">
    <property type="protein sequence ID" value="TOZ03019.1"/>
    <property type="molecule type" value="Genomic_DNA"/>
</dbReference>
<evidence type="ECO:0000259" key="17">
    <source>
        <dbReference type="Pfam" id="PF00156"/>
    </source>
</evidence>
<name>A0A0C1PPW0_LEVBR</name>
<evidence type="ECO:0000256" key="3">
    <source>
        <dbReference type="ARBA" id="ARBA00004496"/>
    </source>
</evidence>
<dbReference type="GeneID" id="56992340"/>
<sequence length="180" mass="20186">MNNDIEKVLYSEEDIAAACKRLGQQLAEDYRDKTPLMVCVLKGAILFMTDVIRDMDIYATIDFIDVSSYNGGTESSGTIRLLKDLDTDVAGRDVVLVEDIIDTGRTLKYLEDLLKDRQAKSIKVCTLMDKPSGRVVEAKADYVGFNVPSEFVVGYGLDYEEKYRNLPYVGVLKPSVYSDK</sequence>
<dbReference type="Proteomes" id="UP000676478">
    <property type="component" value="Unassembled WGS sequence"/>
</dbReference>
<dbReference type="UniPathway" id="UPA00591">
    <property type="reaction ID" value="UER00648"/>
</dbReference>
<reference evidence="19 23" key="1">
    <citation type="submission" date="2017-09" db="EMBL/GenBank/DDBJ databases">
        <title>Genome sequence of Lactobacillus brevis D7.</title>
        <authorList>
            <person name="Kwon M.-S."/>
            <person name="Lim S.K."/>
            <person name="Choi H.-J."/>
        </authorList>
    </citation>
    <scope>NUCLEOTIDE SEQUENCE [LARGE SCALE GENOMIC DNA]</scope>
    <source>
        <strain evidence="19 23">D7</strain>
    </source>
</reference>
<evidence type="ECO:0000256" key="6">
    <source>
        <dbReference type="ARBA" id="ARBA00008391"/>
    </source>
</evidence>
<evidence type="ECO:0000313" key="22">
    <source>
        <dbReference type="EMBL" id="WAD01446.1"/>
    </source>
</evidence>
<dbReference type="Proteomes" id="UP000217918">
    <property type="component" value="Unassembled WGS sequence"/>
</dbReference>
<evidence type="ECO:0000313" key="21">
    <source>
        <dbReference type="EMBL" id="TOZ03019.1"/>
    </source>
</evidence>
<dbReference type="GO" id="GO:0000287">
    <property type="term" value="F:magnesium ion binding"/>
    <property type="evidence" value="ECO:0007669"/>
    <property type="project" value="TreeGrafter"/>
</dbReference>
<protein>
    <recommendedName>
        <fullName evidence="16">Hypoxanthine phosphoribosyltransferase</fullName>
        <ecNumber evidence="16">2.4.2.8</ecNumber>
    </recommendedName>
</protein>
<accession>A0A0C1PPW0</accession>
<dbReference type="GO" id="GO:0006178">
    <property type="term" value="P:guanine salvage"/>
    <property type="evidence" value="ECO:0007669"/>
    <property type="project" value="TreeGrafter"/>
</dbReference>
<gene>
    <name evidence="18" type="primary">hpt</name>
    <name evidence="19" type="ORF">CNR29_03065</name>
    <name evidence="21" type="ORF">DIS17_09225</name>
    <name evidence="18" type="ORF">JK167_08665</name>
    <name evidence="22" type="ORF">ORR04_11015</name>
    <name evidence="20" type="ORF">UCCLBBS449_0589</name>
</gene>
<dbReference type="SUPFAM" id="SSF53271">
    <property type="entry name" value="PRTase-like"/>
    <property type="match status" value="1"/>
</dbReference>
<dbReference type="GO" id="GO:0032263">
    <property type="term" value="P:GMP salvage"/>
    <property type="evidence" value="ECO:0007669"/>
    <property type="project" value="UniProtKB-UniPathway"/>
</dbReference>
<dbReference type="UniPathway" id="UPA00909">
    <property type="reaction ID" value="UER00887"/>
</dbReference>
<dbReference type="PANTHER" id="PTHR43340:SF1">
    <property type="entry name" value="HYPOXANTHINE PHOSPHORIBOSYLTRANSFERASE"/>
    <property type="match status" value="1"/>
</dbReference>
<keyword evidence="9 16" id="KW-0808">Transferase</keyword>
<dbReference type="Gene3D" id="3.40.50.2020">
    <property type="match status" value="1"/>
</dbReference>
<dbReference type="GO" id="GO:0004422">
    <property type="term" value="F:hypoxanthine phosphoribosyltransferase activity"/>
    <property type="evidence" value="ECO:0007669"/>
    <property type="project" value="InterPro"/>
</dbReference>
<evidence type="ECO:0000256" key="14">
    <source>
        <dbReference type="ARBA" id="ARBA00048811"/>
    </source>
</evidence>
<dbReference type="Proteomes" id="UP000307074">
    <property type="component" value="Chromosome"/>
</dbReference>
<dbReference type="GO" id="GO:0005829">
    <property type="term" value="C:cytosol"/>
    <property type="evidence" value="ECO:0007669"/>
    <property type="project" value="TreeGrafter"/>
</dbReference>
<dbReference type="EMBL" id="JAERKF010000010">
    <property type="protein sequence ID" value="MBS1010899.1"/>
    <property type="molecule type" value="Genomic_DNA"/>
</dbReference>
<dbReference type="Proteomes" id="UP000785759">
    <property type="component" value="Unassembled WGS sequence"/>
</dbReference>
<evidence type="ECO:0000256" key="5">
    <source>
        <dbReference type="ARBA" id="ARBA00004676"/>
    </source>
</evidence>
<dbReference type="GO" id="GO:0046100">
    <property type="term" value="P:hypoxanthine metabolic process"/>
    <property type="evidence" value="ECO:0007669"/>
    <property type="project" value="TreeGrafter"/>
</dbReference>
<keyword evidence="8 16" id="KW-0328">Glycosyltransferase</keyword>
<dbReference type="PANTHER" id="PTHR43340">
    <property type="entry name" value="HYPOXANTHINE-GUANINE PHOSPHORIBOSYLTRANSFERASE"/>
    <property type="match status" value="1"/>
</dbReference>
<keyword evidence="7 16" id="KW-0963">Cytoplasm</keyword>
<reference evidence="20 24" key="3">
    <citation type="submission" date="2018-07" db="EMBL/GenBank/DDBJ databases">
        <authorList>
            <person name="Feyereisen M."/>
        </authorList>
    </citation>
    <scope>NUCLEOTIDE SEQUENCE [LARGE SCALE GENOMIC DNA]</scope>
    <source>
        <strain evidence="20 24">UCCLBBS449</strain>
    </source>
</reference>
<comment type="catalytic activity">
    <reaction evidence="14">
        <text>GMP + diphosphate = guanine + 5-phospho-alpha-D-ribose 1-diphosphate</text>
        <dbReference type="Rhea" id="RHEA:25424"/>
        <dbReference type="ChEBI" id="CHEBI:16235"/>
        <dbReference type="ChEBI" id="CHEBI:33019"/>
        <dbReference type="ChEBI" id="CHEBI:58017"/>
        <dbReference type="ChEBI" id="CHEBI:58115"/>
        <dbReference type="EC" id="2.4.2.8"/>
    </reaction>
    <physiologicalReaction direction="right-to-left" evidence="14">
        <dbReference type="Rhea" id="RHEA:25426"/>
    </physiologicalReaction>
</comment>
<evidence type="ECO:0000256" key="4">
    <source>
        <dbReference type="ARBA" id="ARBA00004669"/>
    </source>
</evidence>
<evidence type="ECO:0000256" key="2">
    <source>
        <dbReference type="ARBA" id="ARBA00002049"/>
    </source>
</evidence>
<proteinExistence type="inferred from homology"/>
<evidence type="ECO:0000256" key="9">
    <source>
        <dbReference type="ARBA" id="ARBA00022679"/>
    </source>
</evidence>
<reference evidence="22" key="6">
    <citation type="submission" date="2022-11" db="EMBL/GenBank/DDBJ databases">
        <title>Whole genome sequence of Levilactobacillus brevis SMB091.</title>
        <authorList>
            <person name="Kim J.-M."/>
            <person name="Kim O.-C."/>
            <person name="Choi Y.H."/>
            <person name="Han N.S."/>
            <person name="Hurh B."/>
        </authorList>
    </citation>
    <scope>NUCLEOTIDE SEQUENCE</scope>
    <source>
        <strain evidence="22">SMB091</strain>
    </source>
</reference>
<evidence type="ECO:0000256" key="13">
    <source>
        <dbReference type="ARBA" id="ARBA00022842"/>
    </source>
</evidence>
<dbReference type="NCBIfam" id="TIGR01203">
    <property type="entry name" value="HGPRTase"/>
    <property type="match status" value="1"/>
</dbReference>
<reference evidence="21" key="2">
    <citation type="submission" date="2018-05" db="EMBL/GenBank/DDBJ databases">
        <title>Genome Comparison of Lactic Acid Bacteria Isolated from non-Wheat Sourdough.</title>
        <authorList>
            <person name="Rice T."/>
            <person name="Axel C."/>
            <person name="Lynch K.M."/>
            <person name="Benz C."/>
            <person name="Arendt E.K."/>
            <person name="Coffey A."/>
        </authorList>
    </citation>
    <scope>NUCLEOTIDE SEQUENCE</scope>
    <source>
        <strain evidence="21">TR055</strain>
    </source>
</reference>
<dbReference type="EMBL" id="CP031198">
    <property type="protein sequence ID" value="QCZ52564.1"/>
    <property type="molecule type" value="Genomic_DNA"/>
</dbReference>
<dbReference type="OrthoDB" id="9802824at2"/>
<keyword evidence="10 16" id="KW-0479">Metal-binding</keyword>
<dbReference type="RefSeq" id="WP_011667306.1">
    <property type="nucleotide sequence ID" value="NZ_BBOW01000058.1"/>
</dbReference>
<dbReference type="GO" id="GO:0032264">
    <property type="term" value="P:IMP salvage"/>
    <property type="evidence" value="ECO:0007669"/>
    <property type="project" value="UniProtKB-UniPathway"/>
</dbReference>
<evidence type="ECO:0000313" key="24">
    <source>
        <dbReference type="Proteomes" id="UP000307074"/>
    </source>
</evidence>
<dbReference type="EMBL" id="CP113117">
    <property type="protein sequence ID" value="WAD01446.1"/>
    <property type="molecule type" value="Genomic_DNA"/>
</dbReference>
<comment type="pathway">
    <text evidence="4 16">Purine metabolism; IMP biosynthesis via salvage pathway; IMP from hypoxanthine: step 1/1.</text>
</comment>
<evidence type="ECO:0000256" key="8">
    <source>
        <dbReference type="ARBA" id="ARBA00022676"/>
    </source>
</evidence>
<dbReference type="InterPro" id="IPR005904">
    <property type="entry name" value="Hxn_phspho_trans"/>
</dbReference>
<dbReference type="OMA" id="MQWRVAP"/>
<keyword evidence="12 16" id="KW-0547">Nucleotide-binding</keyword>
<evidence type="ECO:0000313" key="20">
    <source>
        <dbReference type="EMBL" id="QCZ52564.1"/>
    </source>
</evidence>
<evidence type="ECO:0000313" key="25">
    <source>
        <dbReference type="Proteomes" id="UP000676478"/>
    </source>
</evidence>
<keyword evidence="11 16" id="KW-0660">Purine salvage</keyword>
<dbReference type="GO" id="GO:0052657">
    <property type="term" value="F:guanine phosphoribosyltransferase activity"/>
    <property type="evidence" value="ECO:0007669"/>
    <property type="project" value="UniProtKB-ARBA"/>
</dbReference>
<dbReference type="AlphaFoldDB" id="A0A0C1PPW0"/>
<evidence type="ECO:0000256" key="15">
    <source>
        <dbReference type="ARBA" id="ARBA00049402"/>
    </source>
</evidence>
<evidence type="ECO:0000256" key="7">
    <source>
        <dbReference type="ARBA" id="ARBA00022490"/>
    </source>
</evidence>
<dbReference type="GO" id="GO:0000166">
    <property type="term" value="F:nucleotide binding"/>
    <property type="evidence" value="ECO:0007669"/>
    <property type="project" value="UniProtKB-KW"/>
</dbReference>
<dbReference type="InterPro" id="IPR050408">
    <property type="entry name" value="HGPRT"/>
</dbReference>
<dbReference type="InterPro" id="IPR029057">
    <property type="entry name" value="PRTase-like"/>
</dbReference>
<evidence type="ECO:0000256" key="12">
    <source>
        <dbReference type="ARBA" id="ARBA00022741"/>
    </source>
</evidence>
<organism evidence="18 25">
    <name type="scientific">Levilactobacillus brevis</name>
    <name type="common">Lactobacillus brevis</name>
    <dbReference type="NCBI Taxonomy" id="1580"/>
    <lineage>
        <taxon>Bacteria</taxon>
        <taxon>Bacillati</taxon>
        <taxon>Bacillota</taxon>
        <taxon>Bacilli</taxon>
        <taxon>Lactobacillales</taxon>
        <taxon>Lactobacillaceae</taxon>
        <taxon>Levilactobacillus</taxon>
    </lineage>
</organism>
<comment type="pathway">
    <text evidence="5">Purine metabolism; GMP biosynthesis via salvage pathway; GMP from guanine: step 1/1.</text>
</comment>
<evidence type="ECO:0000256" key="11">
    <source>
        <dbReference type="ARBA" id="ARBA00022726"/>
    </source>
</evidence>
<evidence type="ECO:0000256" key="1">
    <source>
        <dbReference type="ARBA" id="ARBA00001946"/>
    </source>
</evidence>
<dbReference type="InterPro" id="IPR000836">
    <property type="entry name" value="PRTase_dom"/>
</dbReference>
<dbReference type="EC" id="2.4.2.8" evidence="16"/>
<comment type="cofactor">
    <cofactor evidence="1 16">
        <name>Mg(2+)</name>
        <dbReference type="ChEBI" id="CHEBI:18420"/>
    </cofactor>
</comment>
<comment type="function">
    <text evidence="2">Purine salvage pathway enzyme that catalyzes the transfer of the ribosyl-5-phosphate group from 5-phospho-alpha-D-ribose 1-diphosphate (PRPP) to the N9 position of the 6-oxopurines hypoxanthine and guanine to form the corresponding ribonucleotides IMP (inosine 5'-monophosphate) and GMP (guanosine 5'-monophosphate), with the release of PPi.</text>
</comment>
<comment type="subcellular location">
    <subcellularLocation>
        <location evidence="3 16">Cytoplasm</location>
    </subcellularLocation>
</comment>
<dbReference type="FunFam" id="3.40.50.2020:FF:000006">
    <property type="entry name" value="Hypoxanthine phosphoribosyltransferase"/>
    <property type="match status" value="1"/>
</dbReference>
<feature type="domain" description="Phosphoribosyltransferase" evidence="17">
    <location>
        <begin position="11"/>
        <end position="159"/>
    </location>
</feature>
<comment type="catalytic activity">
    <reaction evidence="15">
        <text>IMP + diphosphate = hypoxanthine + 5-phospho-alpha-D-ribose 1-diphosphate</text>
        <dbReference type="Rhea" id="RHEA:17973"/>
        <dbReference type="ChEBI" id="CHEBI:17368"/>
        <dbReference type="ChEBI" id="CHEBI:33019"/>
        <dbReference type="ChEBI" id="CHEBI:58017"/>
        <dbReference type="ChEBI" id="CHEBI:58053"/>
        <dbReference type="EC" id="2.4.2.8"/>
    </reaction>
    <physiologicalReaction direction="right-to-left" evidence="15">
        <dbReference type="Rhea" id="RHEA:17975"/>
    </physiologicalReaction>
</comment>
<dbReference type="CDD" id="cd06223">
    <property type="entry name" value="PRTases_typeI"/>
    <property type="match status" value="1"/>
</dbReference>